<name>A0A9X2VSW3_9PSEU</name>
<dbReference type="InterPro" id="IPR013324">
    <property type="entry name" value="RNA_pol_sigma_r3/r4-like"/>
</dbReference>
<dbReference type="SUPFAM" id="SSF88946">
    <property type="entry name" value="Sigma2 domain of RNA polymerase sigma factors"/>
    <property type="match status" value="1"/>
</dbReference>
<keyword evidence="3" id="KW-0731">Sigma factor</keyword>
<evidence type="ECO:0000313" key="8">
    <source>
        <dbReference type="EMBL" id="MCS7481627.1"/>
    </source>
</evidence>
<dbReference type="Pfam" id="PF04542">
    <property type="entry name" value="Sigma70_r2"/>
    <property type="match status" value="1"/>
</dbReference>
<protein>
    <submittedName>
        <fullName evidence="8">Sigma-70 family RNA polymerase sigma factor</fullName>
    </submittedName>
</protein>
<dbReference type="Pfam" id="PF08281">
    <property type="entry name" value="Sigma70_r4_2"/>
    <property type="match status" value="1"/>
</dbReference>
<keyword evidence="5" id="KW-0804">Transcription</keyword>
<feature type="domain" description="RNA polymerase sigma factor 70 region 4 type 2" evidence="7">
    <location>
        <begin position="103"/>
        <end position="155"/>
    </location>
</feature>
<reference evidence="8" key="1">
    <citation type="submission" date="2022-08" db="EMBL/GenBank/DDBJ databases">
        <authorList>
            <person name="Tistechok S."/>
            <person name="Samborskyy M."/>
            <person name="Roman I."/>
        </authorList>
    </citation>
    <scope>NUCLEOTIDE SEQUENCE</scope>
    <source>
        <strain evidence="8">DSM 103496</strain>
    </source>
</reference>
<feature type="domain" description="RNA polymerase sigma-70 region 2" evidence="6">
    <location>
        <begin position="17"/>
        <end position="74"/>
    </location>
</feature>
<dbReference type="AlphaFoldDB" id="A0A9X2VSW3"/>
<dbReference type="InterPro" id="IPR036388">
    <property type="entry name" value="WH-like_DNA-bd_sf"/>
</dbReference>
<dbReference type="GO" id="GO:0016987">
    <property type="term" value="F:sigma factor activity"/>
    <property type="evidence" value="ECO:0007669"/>
    <property type="project" value="UniProtKB-KW"/>
</dbReference>
<dbReference type="GO" id="GO:0006352">
    <property type="term" value="P:DNA-templated transcription initiation"/>
    <property type="evidence" value="ECO:0007669"/>
    <property type="project" value="InterPro"/>
</dbReference>
<dbReference type="InterPro" id="IPR014284">
    <property type="entry name" value="RNA_pol_sigma-70_dom"/>
</dbReference>
<keyword evidence="2" id="KW-0805">Transcription regulation</keyword>
<dbReference type="InterPro" id="IPR039425">
    <property type="entry name" value="RNA_pol_sigma-70-like"/>
</dbReference>
<dbReference type="Proteomes" id="UP001141259">
    <property type="component" value="Unassembled WGS sequence"/>
</dbReference>
<dbReference type="InterPro" id="IPR013325">
    <property type="entry name" value="RNA_pol_sigma_r2"/>
</dbReference>
<dbReference type="Gene3D" id="1.10.1740.10">
    <property type="match status" value="1"/>
</dbReference>
<evidence type="ECO:0000259" key="6">
    <source>
        <dbReference type="Pfam" id="PF04542"/>
    </source>
</evidence>
<proteinExistence type="inferred from homology"/>
<evidence type="ECO:0000256" key="1">
    <source>
        <dbReference type="ARBA" id="ARBA00010641"/>
    </source>
</evidence>
<dbReference type="Gene3D" id="1.10.10.10">
    <property type="entry name" value="Winged helix-like DNA-binding domain superfamily/Winged helix DNA-binding domain"/>
    <property type="match status" value="1"/>
</dbReference>
<sequence>MSRSFEDFAAAEVTPMLRYATVLTCDAQMAQDVVQECLLRAQQKWARIGGLDAPSAYVKRMITNEYLSWRRRRAAKDVAMSHAALDVVGGAAVDDVGRYDERDAMLRRIALLPRKQRAAVVLRYYDGFDDAEIAEVLGCGHGTVRSHISRALTTLRAAERLEEAR</sequence>
<evidence type="ECO:0000256" key="3">
    <source>
        <dbReference type="ARBA" id="ARBA00023082"/>
    </source>
</evidence>
<evidence type="ECO:0000313" key="9">
    <source>
        <dbReference type="Proteomes" id="UP001141259"/>
    </source>
</evidence>
<evidence type="ECO:0000256" key="5">
    <source>
        <dbReference type="ARBA" id="ARBA00023163"/>
    </source>
</evidence>
<keyword evidence="4" id="KW-0238">DNA-binding</keyword>
<dbReference type="PANTHER" id="PTHR43133">
    <property type="entry name" value="RNA POLYMERASE ECF-TYPE SIGMA FACTO"/>
    <property type="match status" value="1"/>
</dbReference>
<dbReference type="GO" id="GO:0003677">
    <property type="term" value="F:DNA binding"/>
    <property type="evidence" value="ECO:0007669"/>
    <property type="project" value="UniProtKB-KW"/>
</dbReference>
<evidence type="ECO:0000256" key="4">
    <source>
        <dbReference type="ARBA" id="ARBA00023125"/>
    </source>
</evidence>
<dbReference type="RefSeq" id="WP_259627112.1">
    <property type="nucleotide sequence ID" value="NZ_JANYMP010000019.1"/>
</dbReference>
<organism evidence="8 9">
    <name type="scientific">Umezawaea endophytica</name>
    <dbReference type="NCBI Taxonomy" id="1654476"/>
    <lineage>
        <taxon>Bacteria</taxon>
        <taxon>Bacillati</taxon>
        <taxon>Actinomycetota</taxon>
        <taxon>Actinomycetes</taxon>
        <taxon>Pseudonocardiales</taxon>
        <taxon>Pseudonocardiaceae</taxon>
        <taxon>Umezawaea</taxon>
    </lineage>
</organism>
<dbReference type="CDD" id="cd06171">
    <property type="entry name" value="Sigma70_r4"/>
    <property type="match status" value="1"/>
</dbReference>
<comment type="similarity">
    <text evidence="1">Belongs to the sigma-70 factor family. ECF subfamily.</text>
</comment>
<evidence type="ECO:0000259" key="7">
    <source>
        <dbReference type="Pfam" id="PF08281"/>
    </source>
</evidence>
<gene>
    <name evidence="8" type="ORF">NZH93_32630</name>
</gene>
<accession>A0A9X2VSW3</accession>
<dbReference type="PANTHER" id="PTHR43133:SF50">
    <property type="entry name" value="ECF RNA POLYMERASE SIGMA FACTOR SIGM"/>
    <property type="match status" value="1"/>
</dbReference>
<comment type="caution">
    <text evidence="8">The sequence shown here is derived from an EMBL/GenBank/DDBJ whole genome shotgun (WGS) entry which is preliminary data.</text>
</comment>
<dbReference type="NCBIfam" id="TIGR02937">
    <property type="entry name" value="sigma70-ECF"/>
    <property type="match status" value="1"/>
</dbReference>
<evidence type="ECO:0000256" key="2">
    <source>
        <dbReference type="ARBA" id="ARBA00023015"/>
    </source>
</evidence>
<dbReference type="InterPro" id="IPR013249">
    <property type="entry name" value="RNA_pol_sigma70_r4_t2"/>
</dbReference>
<dbReference type="EMBL" id="JANYMP010000019">
    <property type="protein sequence ID" value="MCS7481627.1"/>
    <property type="molecule type" value="Genomic_DNA"/>
</dbReference>
<dbReference type="SUPFAM" id="SSF88659">
    <property type="entry name" value="Sigma3 and sigma4 domains of RNA polymerase sigma factors"/>
    <property type="match status" value="1"/>
</dbReference>
<keyword evidence="9" id="KW-1185">Reference proteome</keyword>
<dbReference type="InterPro" id="IPR007627">
    <property type="entry name" value="RNA_pol_sigma70_r2"/>
</dbReference>